<dbReference type="RefSeq" id="XP_022658030.1">
    <property type="nucleotide sequence ID" value="XM_022802295.1"/>
</dbReference>
<evidence type="ECO:0000313" key="10">
    <source>
        <dbReference type="EnsemblMetazoa" id="XP_022658029"/>
    </source>
</evidence>
<dbReference type="EnsemblMetazoa" id="XM_022802295">
    <property type="protein sequence ID" value="XP_022658030"/>
    <property type="gene ID" value="LOC111249029"/>
</dbReference>
<dbReference type="NCBIfam" id="NF002937">
    <property type="entry name" value="PRK03584.1"/>
    <property type="match status" value="1"/>
</dbReference>
<dbReference type="EnsemblMetazoa" id="XM_022802294">
    <property type="protein sequence ID" value="XP_022658029"/>
    <property type="gene ID" value="LOC111249029"/>
</dbReference>
<dbReference type="GO" id="GO:0005524">
    <property type="term" value="F:ATP binding"/>
    <property type="evidence" value="ECO:0007669"/>
    <property type="project" value="UniProtKB-UniRule"/>
</dbReference>
<organism evidence="10 11">
    <name type="scientific">Varroa destructor</name>
    <name type="common">Honeybee mite</name>
    <dbReference type="NCBI Taxonomy" id="109461"/>
    <lineage>
        <taxon>Eukaryota</taxon>
        <taxon>Metazoa</taxon>
        <taxon>Ecdysozoa</taxon>
        <taxon>Arthropoda</taxon>
        <taxon>Chelicerata</taxon>
        <taxon>Arachnida</taxon>
        <taxon>Acari</taxon>
        <taxon>Parasitiformes</taxon>
        <taxon>Mesostigmata</taxon>
        <taxon>Gamasina</taxon>
        <taxon>Dermanyssoidea</taxon>
        <taxon>Varroidae</taxon>
        <taxon>Varroa</taxon>
    </lineage>
</organism>
<keyword evidence="7" id="KW-0963">Cytoplasm</keyword>
<keyword evidence="5 7" id="KW-0547">Nucleotide-binding</keyword>
<dbReference type="NCBIfam" id="TIGR01217">
    <property type="entry name" value="ac_ac_CoA_syn"/>
    <property type="match status" value="1"/>
</dbReference>
<dbReference type="GeneID" id="111249029"/>
<dbReference type="GO" id="GO:0006631">
    <property type="term" value="P:fatty acid metabolic process"/>
    <property type="evidence" value="ECO:0007669"/>
    <property type="project" value="UniProtKB-UniRule"/>
</dbReference>
<comment type="catalytic activity">
    <reaction evidence="7">
        <text>acetoacetate + ATP + CoA = acetoacetyl-CoA + AMP + diphosphate</text>
        <dbReference type="Rhea" id="RHEA:16117"/>
        <dbReference type="ChEBI" id="CHEBI:13705"/>
        <dbReference type="ChEBI" id="CHEBI:30616"/>
        <dbReference type="ChEBI" id="CHEBI:33019"/>
        <dbReference type="ChEBI" id="CHEBI:57286"/>
        <dbReference type="ChEBI" id="CHEBI:57287"/>
        <dbReference type="ChEBI" id="CHEBI:456215"/>
        <dbReference type="EC" id="6.2.1.16"/>
    </reaction>
</comment>
<dbReference type="InterPro" id="IPR005914">
    <property type="entry name" value="Acac_CoA_synth"/>
</dbReference>
<evidence type="ECO:0000259" key="8">
    <source>
        <dbReference type="Pfam" id="PF00501"/>
    </source>
</evidence>
<dbReference type="EC" id="6.2.1.16" evidence="2 7"/>
<accession>A0A7M7MFI6</accession>
<keyword evidence="7" id="KW-0276">Fatty acid metabolism</keyword>
<dbReference type="InterPro" id="IPR042099">
    <property type="entry name" value="ANL_N_sf"/>
</dbReference>
<comment type="similarity">
    <text evidence="1 7">Belongs to the ATP-dependent AMP-binding enzyme family.</text>
</comment>
<protein>
    <recommendedName>
        <fullName evidence="3 7">Acetoacetyl-CoA synthetase</fullName>
        <ecNumber evidence="2 7">6.2.1.16</ecNumber>
    </recommendedName>
</protein>
<dbReference type="EnsemblMetazoa" id="XM_022802296">
    <property type="protein sequence ID" value="XP_022658031"/>
    <property type="gene ID" value="LOC111249029"/>
</dbReference>
<dbReference type="SUPFAM" id="SSF56801">
    <property type="entry name" value="Acetyl-CoA synthetase-like"/>
    <property type="match status" value="1"/>
</dbReference>
<dbReference type="InterPro" id="IPR020845">
    <property type="entry name" value="AMP-binding_CS"/>
</dbReference>
<proteinExistence type="inferred from homology"/>
<evidence type="ECO:0000256" key="1">
    <source>
        <dbReference type="ARBA" id="ARBA00006432"/>
    </source>
</evidence>
<dbReference type="AlphaFoldDB" id="A0A7M7MFI6"/>
<evidence type="ECO:0000256" key="4">
    <source>
        <dbReference type="ARBA" id="ARBA00022598"/>
    </source>
</evidence>
<dbReference type="InterPro" id="IPR045851">
    <property type="entry name" value="AMP-bd_C_sf"/>
</dbReference>
<evidence type="ECO:0000256" key="3">
    <source>
        <dbReference type="ARBA" id="ARBA00015326"/>
    </source>
</evidence>
<dbReference type="Pfam" id="PF16177">
    <property type="entry name" value="ACAS_N"/>
    <property type="match status" value="1"/>
</dbReference>
<dbReference type="GO" id="GO:0005829">
    <property type="term" value="C:cytosol"/>
    <property type="evidence" value="ECO:0007669"/>
    <property type="project" value="UniProtKB-SubCell"/>
</dbReference>
<dbReference type="PANTHER" id="PTHR42921">
    <property type="entry name" value="ACETOACETYL-COA SYNTHETASE"/>
    <property type="match status" value="1"/>
</dbReference>
<evidence type="ECO:0000256" key="6">
    <source>
        <dbReference type="ARBA" id="ARBA00022840"/>
    </source>
</evidence>
<feature type="domain" description="Acetyl-coenzyme A synthetase N-terminal" evidence="9">
    <location>
        <begin position="42"/>
        <end position="98"/>
    </location>
</feature>
<keyword evidence="4 7" id="KW-0436">Ligase</keyword>
<dbReference type="PROSITE" id="PS00455">
    <property type="entry name" value="AMP_BINDING"/>
    <property type="match status" value="1"/>
</dbReference>
<name>A0A7M7MFI6_VARDE</name>
<sequence>MEASNATPVRSWQHLLLSRPNKKQDRFREHINNKFALNLGNYHELYRWSVDQYPLFWEEYLRFSDILVSSQYTQVIEDVPMEKIPRWFSGCRLNYAENLLRGPDDAVALYVTDEWLSIRKVTFSELRREVARYSAALRQLGVKQGDRVCGYVGNTDHAVTAYLATATVGAIWSSTSPDLGYHAVIQRFQQIKPKVIFAVDRQTYNKKIHEKLDSLRNILEPLDSVEKVIILPYDKTRLDISNIRNAIYLDELLAEVGDSSSLQFEQVEFSAPLCILFTSGTTGRPKCMVHSVGGTLIQHRKEHELLGELNEHDIFFYYTTTGWMMWNWLVSGLAAGAALVLYEGAPMPRDEPFVLFDIAARVRMTVFGTSAKYLAAVEELEIGGLIAKRFDLSTLHTVLATGSTLMPHSFDFVYNHIKEDVMLGSISGGSDIISCFVGQNCTLPVVRGEVQSRNLAMDIRAFDSSGSPVEGAKGELVCCSPFPSMPVFFWGDKNNRLYHKTYFEKFPNVWHHGDFCQINPATGGVLMLGRSDATLNPNGIRFGSSEVYNVVDTIVNVEDSVCVSYVSKKTKDEKVCLFVKMKSPHTLTEDIRKSISIAIRDGLSARHVPSLIAEVVDIPYTLNGKKIEVAVKKIINGDTRIDTSTIANPACLKCFEDLAPEIAALD</sequence>
<evidence type="ECO:0000256" key="7">
    <source>
        <dbReference type="RuleBase" id="RU367019"/>
    </source>
</evidence>
<keyword evidence="11" id="KW-1185">Reference proteome</keyword>
<comment type="function">
    <text evidence="7">Converts acetoacetate to acetoacetyl-CoA in the cytosol.</text>
</comment>
<evidence type="ECO:0000313" key="11">
    <source>
        <dbReference type="Proteomes" id="UP000594260"/>
    </source>
</evidence>
<dbReference type="RefSeq" id="XP_022658031.1">
    <property type="nucleotide sequence ID" value="XM_022802296.1"/>
</dbReference>
<dbReference type="Pfam" id="PF00501">
    <property type="entry name" value="AMP-binding"/>
    <property type="match status" value="1"/>
</dbReference>
<dbReference type="GO" id="GO:0030729">
    <property type="term" value="F:acetoacetate-CoA ligase activity"/>
    <property type="evidence" value="ECO:0007669"/>
    <property type="project" value="UniProtKB-UniRule"/>
</dbReference>
<dbReference type="Gene3D" id="3.30.300.30">
    <property type="match status" value="1"/>
</dbReference>
<dbReference type="RefSeq" id="XP_022658029.1">
    <property type="nucleotide sequence ID" value="XM_022802294.1"/>
</dbReference>
<dbReference type="Proteomes" id="UP000594260">
    <property type="component" value="Unplaced"/>
</dbReference>
<evidence type="ECO:0000259" key="9">
    <source>
        <dbReference type="Pfam" id="PF16177"/>
    </source>
</evidence>
<keyword evidence="7" id="KW-0443">Lipid metabolism</keyword>
<reference evidence="10" key="1">
    <citation type="submission" date="2021-01" db="UniProtKB">
        <authorList>
            <consortium name="EnsemblMetazoa"/>
        </authorList>
    </citation>
    <scope>IDENTIFICATION</scope>
</reference>
<feature type="domain" description="AMP-dependent synthetase/ligase" evidence="8">
    <location>
        <begin position="103"/>
        <end position="436"/>
    </location>
</feature>
<comment type="subcellular location">
    <subcellularLocation>
        <location evidence="7">Cytoplasm</location>
        <location evidence="7">Cytosol</location>
    </subcellularLocation>
</comment>
<dbReference type="InterPro" id="IPR032387">
    <property type="entry name" value="ACAS_N"/>
</dbReference>
<evidence type="ECO:0000256" key="5">
    <source>
        <dbReference type="ARBA" id="ARBA00022741"/>
    </source>
</evidence>
<keyword evidence="6 7" id="KW-0067">ATP-binding</keyword>
<evidence type="ECO:0000256" key="2">
    <source>
        <dbReference type="ARBA" id="ARBA00012988"/>
    </source>
</evidence>
<dbReference type="InterPro" id="IPR000873">
    <property type="entry name" value="AMP-dep_synth/lig_dom"/>
</dbReference>
<dbReference type="Gene3D" id="3.40.50.12780">
    <property type="entry name" value="N-terminal domain of ligase-like"/>
    <property type="match status" value="1"/>
</dbReference>
<dbReference type="PANTHER" id="PTHR42921:SF1">
    <property type="entry name" value="ACETOACETYL-COA SYNTHETASE"/>
    <property type="match status" value="1"/>
</dbReference>